<evidence type="ECO:0000313" key="1">
    <source>
        <dbReference type="EMBL" id="USG99277.1"/>
    </source>
</evidence>
<dbReference type="GeneID" id="72778071"/>
<gene>
    <name evidence="1" type="ORF">K1720_06950</name>
</gene>
<dbReference type="Proteomes" id="UP001056425">
    <property type="component" value="Chromosome"/>
</dbReference>
<evidence type="ECO:0000313" key="2">
    <source>
        <dbReference type="Proteomes" id="UP001056425"/>
    </source>
</evidence>
<dbReference type="AlphaFoldDB" id="A0A9E7SCL4"/>
<dbReference type="KEGG" id="thei:K1720_06950"/>
<accession>A0A9E7SCL4</accession>
<keyword evidence="2" id="KW-1185">Reference proteome</keyword>
<proteinExistence type="predicted"/>
<name>A0A9E7SCL4_9EURY</name>
<sequence length="47" mass="5564">MLARIVYYRLNSIPEEEIIAANKIEKAIEMAEKKLRNDIVEFEIEII</sequence>
<dbReference type="RefSeq" id="WP_251947967.1">
    <property type="nucleotide sequence ID" value="NZ_CP080572.1"/>
</dbReference>
<organism evidence="1 2">
    <name type="scientific">Thermococcus argininiproducens</name>
    <dbReference type="NCBI Taxonomy" id="2866384"/>
    <lineage>
        <taxon>Archaea</taxon>
        <taxon>Methanobacteriati</taxon>
        <taxon>Methanobacteriota</taxon>
        <taxon>Thermococci</taxon>
        <taxon>Thermococcales</taxon>
        <taxon>Thermococcaceae</taxon>
        <taxon>Thermococcus</taxon>
    </lineage>
</organism>
<reference evidence="1 2" key="1">
    <citation type="submission" date="2021-08" db="EMBL/GenBank/DDBJ databases">
        <title>Thermococcus onnuriiensis IOH2.</title>
        <authorList>
            <person name="Park Y.-J."/>
        </authorList>
    </citation>
    <scope>NUCLEOTIDE SEQUENCE [LARGE SCALE GENOMIC DNA]</scope>
    <source>
        <strain evidence="1 2">IOH2</strain>
    </source>
</reference>
<dbReference type="EMBL" id="CP080572">
    <property type="protein sequence ID" value="USG99277.1"/>
    <property type="molecule type" value="Genomic_DNA"/>
</dbReference>
<protein>
    <submittedName>
        <fullName evidence="1">Uncharacterized protein</fullName>
    </submittedName>
</protein>